<evidence type="ECO:0000313" key="3">
    <source>
        <dbReference type="WBParaSite" id="NBR_0000493501-mRNA-1"/>
    </source>
</evidence>
<name>A0A0N4XQY3_NIPBR</name>
<evidence type="ECO:0000313" key="2">
    <source>
        <dbReference type="Proteomes" id="UP000271162"/>
    </source>
</evidence>
<organism evidence="3">
    <name type="scientific">Nippostrongylus brasiliensis</name>
    <name type="common">Rat hookworm</name>
    <dbReference type="NCBI Taxonomy" id="27835"/>
    <lineage>
        <taxon>Eukaryota</taxon>
        <taxon>Metazoa</taxon>
        <taxon>Ecdysozoa</taxon>
        <taxon>Nematoda</taxon>
        <taxon>Chromadorea</taxon>
        <taxon>Rhabditida</taxon>
        <taxon>Rhabditina</taxon>
        <taxon>Rhabditomorpha</taxon>
        <taxon>Strongyloidea</taxon>
        <taxon>Heligmosomidae</taxon>
        <taxon>Nippostrongylus</taxon>
    </lineage>
</organism>
<dbReference type="Proteomes" id="UP000271162">
    <property type="component" value="Unassembled WGS sequence"/>
</dbReference>
<accession>A0A0N4XQY3</accession>
<evidence type="ECO:0000313" key="1">
    <source>
        <dbReference type="EMBL" id="VDL68525.1"/>
    </source>
</evidence>
<sequence length="81" mass="9138">MEVSVHRRSPARVTYPVHSKDTAAVSIQSVLAVPNSIWTNGPKCRRRVPEKVSRCVHRVSHVSNSLRRRISIAVLERKVKG</sequence>
<proteinExistence type="predicted"/>
<protein>
    <submittedName>
        <fullName evidence="1 3">Uncharacterized protein</fullName>
    </submittedName>
</protein>
<gene>
    <name evidence="1" type="ORF">NBR_LOCUS4936</name>
</gene>
<keyword evidence="2" id="KW-1185">Reference proteome</keyword>
<dbReference type="WBParaSite" id="NBR_0000493501-mRNA-1">
    <property type="protein sequence ID" value="NBR_0000493501-mRNA-1"/>
    <property type="gene ID" value="NBR_0000493501"/>
</dbReference>
<reference evidence="3" key="1">
    <citation type="submission" date="2017-02" db="UniProtKB">
        <authorList>
            <consortium name="WormBaseParasite"/>
        </authorList>
    </citation>
    <scope>IDENTIFICATION</scope>
</reference>
<reference evidence="1 2" key="2">
    <citation type="submission" date="2018-11" db="EMBL/GenBank/DDBJ databases">
        <authorList>
            <consortium name="Pathogen Informatics"/>
        </authorList>
    </citation>
    <scope>NUCLEOTIDE SEQUENCE [LARGE SCALE GENOMIC DNA]</scope>
</reference>
<dbReference type="EMBL" id="UYSL01010434">
    <property type="protein sequence ID" value="VDL68525.1"/>
    <property type="molecule type" value="Genomic_DNA"/>
</dbReference>
<dbReference type="AlphaFoldDB" id="A0A0N4XQY3"/>